<dbReference type="InterPro" id="IPR050964">
    <property type="entry name" value="Striated_Muscle_Regulatory"/>
</dbReference>
<dbReference type="InterPro" id="IPR013783">
    <property type="entry name" value="Ig-like_fold"/>
</dbReference>
<evidence type="ECO:0000313" key="8">
    <source>
        <dbReference type="Proteomes" id="UP000186132"/>
    </source>
</evidence>
<feature type="domain" description="Fibronectin type-III" evidence="5">
    <location>
        <begin position="496"/>
        <end position="589"/>
    </location>
</feature>
<feature type="domain" description="Fibronectin type-III" evidence="5">
    <location>
        <begin position="1050"/>
        <end position="1143"/>
    </location>
</feature>
<keyword evidence="4" id="KW-0472">Membrane</keyword>
<dbReference type="GO" id="GO:0000272">
    <property type="term" value="P:polysaccharide catabolic process"/>
    <property type="evidence" value="ECO:0007669"/>
    <property type="project" value="UniProtKB-KW"/>
</dbReference>
<dbReference type="PANTHER" id="PTHR13817">
    <property type="entry name" value="TITIN"/>
    <property type="match status" value="1"/>
</dbReference>
<feature type="domain" description="Fibronectin type-III" evidence="5">
    <location>
        <begin position="864"/>
        <end position="958"/>
    </location>
</feature>
<keyword evidence="1" id="KW-0677">Repeat</keyword>
<dbReference type="Pfam" id="PF00041">
    <property type="entry name" value="fn3"/>
    <property type="match status" value="9"/>
</dbReference>
<sequence length="1504" mass="146879">MKLSGFPGGRDAESRRPWGLPGRRAVSLIGAASTVLAGAVLAQAPSAAADSPCADGSTPALLSSVTCNAAGNYTLTVPGGTTDVDVDAIGGGGGAGYPARSHIGGNAAEVTGNLTLPAGTAYLYVIVGTGGSGDNHGSGIGGGASAVLAEDSGHNLIAKLVVAGAGGSGAYNGDGGNAGSAGTSENTSLSNAGTPGIGATGGAGGTGNYAAGSAGGTNNPSALTVAAGGNGGGVPGGAYGGGGGGGYGGGGGGGGGTSGVLTRNVAGGGGGSSLASAYLGAAAISVKSGTGGVQLPGLVAGDGATGTVTLTFNGLATPGTPTGVTATPGDGKASVSFTAPGDNGSPITSYTVTASPGGTTKTCPGSPCVIGGLTDGTSYTFTVHATNANGDSAESSASNAVTPAMVPGAPTGVSATAGDAQASVSFTAPASNGGASITSYTVTSSPGGITTTCPGSPCTVGYLDNGTSYTFTVHATNGIGDGPESAASAAVTPVGVPNGPGDVTLTPGDERFTASFPVPDANGAPITGYQVSLDGGQTWQTLDATSANGTVTGTVTGLMNGVTYSVQLRAVNYAGTGWASKAQDVTPASKPGAPTGAVATAGDGQASVSFTAPYSDGGAVISSYTVTASPGGASATCPGSPCTVTGLDNGTTYTFTVRATNDIGDSPESAASAAVTPVGPPSVPTDVTFTPGNERIDVSFPVPGDGGSAIAGYQYTLDGGQTWSTLNAAVANGKVTGTVTELVNGTTYAVRVRAVNANGPGDASDAQSVTPATVPHAPTGVTAQRGDHSISVSFTVPDSNGGAPVTSYRVTTSPGGKTAVCGSTPCVVDGLTNGTSYTVTVAATNDVGTSVESAASNPVTPASVPDVPTDLVVQPGNQQAVLTFGRADNNGSPITGYEYSLGSEGTWQTLTTTGSGTLTGTVTGLTNGTEYKISVRAVNAVGAGLPAKPVRVTPAAVADAPKDVHAMGDDGKAVVYFTAPASDGGSAITSYTATASPGGASVTCPGSPCTVPGLKNGTAYTFTVHATNKAGDSPESAASQPITPAGAPIAPAKPTLEKATATSVTVSFPPADDNGLQILKYQYSTDGGDTWTTLDTQQHGDRLVATVTGLQPGTGYKLVVRALNEMGTSDPSPAVAVATTPAAVTVPAAKAGVSSVLVSWPRTQGDDATTGYTVYASPGKATCSTSSRTDTSCVIGATAGVRYRYVVVAHSAGGDAVPSAASAPAVASAPKVPAATPAKATKRLTTPSGALHSVRPGQRVTLVGTGFLPRSSVTLVVYGKHGTVLRKVVTDAKGAFRAAVRSPKSADVRRETFVALGVTNAGSTRAIRMPVSVAQSTGWFTDPMTKAQRRHLATVPAHPSSARGKARMTKAWERTHGGKLAVPVTKARGHQLTKGQAVQLTGLFAFDSARLSAKGRQMVRTLAHSLKSAHGITCEGYADYAGPASRAQRLSVDRARVVCAALRHYHPGLHVKTVGYGNTRPVVIGGTRGERAANRRVDVLVPKG</sequence>
<feature type="domain" description="Fibronectin type-III" evidence="5">
    <location>
        <begin position="960"/>
        <end position="1046"/>
    </location>
</feature>
<feature type="domain" description="OmpA-like" evidence="6">
    <location>
        <begin position="1391"/>
        <end position="1504"/>
    </location>
</feature>
<feature type="domain" description="Fibronectin type-III" evidence="5">
    <location>
        <begin position="680"/>
        <end position="776"/>
    </location>
</feature>
<dbReference type="InterPro" id="IPR036116">
    <property type="entry name" value="FN3_sf"/>
</dbReference>
<dbReference type="STRING" id="1206085.SAMN05443575_3335"/>
<feature type="domain" description="Fibronectin type-III" evidence="5">
    <location>
        <begin position="590"/>
        <end position="679"/>
    </location>
</feature>
<dbReference type="CDD" id="cd00063">
    <property type="entry name" value="FN3"/>
    <property type="match status" value="9"/>
</dbReference>
<dbReference type="InterPro" id="IPR006665">
    <property type="entry name" value="OmpA-like"/>
</dbReference>
<dbReference type="GO" id="GO:0016020">
    <property type="term" value="C:membrane"/>
    <property type="evidence" value="ECO:0007669"/>
    <property type="project" value="UniProtKB-UniRule"/>
</dbReference>
<dbReference type="OrthoDB" id="3187809at2"/>
<dbReference type="SMART" id="SM00060">
    <property type="entry name" value="FN3"/>
    <property type="match status" value="10"/>
</dbReference>
<keyword evidence="8" id="KW-1185">Reference proteome</keyword>
<dbReference type="PROSITE" id="PS50853">
    <property type="entry name" value="FN3"/>
    <property type="match status" value="9"/>
</dbReference>
<dbReference type="CDD" id="cd07185">
    <property type="entry name" value="OmpA_C-like"/>
    <property type="match status" value="1"/>
</dbReference>
<dbReference type="GO" id="GO:0016798">
    <property type="term" value="F:hydrolase activity, acting on glycosyl bonds"/>
    <property type="evidence" value="ECO:0007669"/>
    <property type="project" value="UniProtKB-KW"/>
</dbReference>
<evidence type="ECO:0000256" key="1">
    <source>
        <dbReference type="ARBA" id="ARBA00022737"/>
    </source>
</evidence>
<dbReference type="SUPFAM" id="SSF49265">
    <property type="entry name" value="Fibronectin type III"/>
    <property type="match status" value="6"/>
</dbReference>
<evidence type="ECO:0000259" key="6">
    <source>
        <dbReference type="PROSITE" id="PS51123"/>
    </source>
</evidence>
<reference evidence="7 8" key="1">
    <citation type="submission" date="2016-11" db="EMBL/GenBank/DDBJ databases">
        <authorList>
            <person name="Jaros S."/>
            <person name="Januszkiewicz K."/>
            <person name="Wedrychowicz H."/>
        </authorList>
    </citation>
    <scope>NUCLEOTIDE SEQUENCE [LARGE SCALE GENOMIC DNA]</scope>
    <source>
        <strain evidence="7 8">DSM 45627</strain>
    </source>
</reference>
<dbReference type="InterPro" id="IPR003961">
    <property type="entry name" value="FN3_dom"/>
</dbReference>
<protein>
    <submittedName>
        <fullName evidence="7">Fibronectin type III domain-containing protein</fullName>
    </submittedName>
</protein>
<feature type="domain" description="Fibronectin type-III" evidence="5">
    <location>
        <begin position="317"/>
        <end position="405"/>
    </location>
</feature>
<dbReference type="PROSITE" id="PS51123">
    <property type="entry name" value="OMPA_2"/>
    <property type="match status" value="1"/>
</dbReference>
<organism evidence="7 8">
    <name type="scientific">Jatrophihabitans endophyticus</name>
    <dbReference type="NCBI Taxonomy" id="1206085"/>
    <lineage>
        <taxon>Bacteria</taxon>
        <taxon>Bacillati</taxon>
        <taxon>Actinomycetota</taxon>
        <taxon>Actinomycetes</taxon>
        <taxon>Jatrophihabitantales</taxon>
        <taxon>Jatrophihabitantaceae</taxon>
        <taxon>Jatrophihabitans</taxon>
    </lineage>
</organism>
<dbReference type="Proteomes" id="UP000186132">
    <property type="component" value="Unassembled WGS sequence"/>
</dbReference>
<dbReference type="InterPro" id="IPR036737">
    <property type="entry name" value="OmpA-like_sf"/>
</dbReference>
<name>A0A1M5Q8S1_9ACTN</name>
<keyword evidence="2" id="KW-0378">Hydrolase</keyword>
<dbReference type="Pfam" id="PF00691">
    <property type="entry name" value="OmpA"/>
    <property type="match status" value="1"/>
</dbReference>
<evidence type="ECO:0000313" key="7">
    <source>
        <dbReference type="EMBL" id="SHH10587.1"/>
    </source>
</evidence>
<dbReference type="PANTHER" id="PTHR13817:SF73">
    <property type="entry name" value="FIBRONECTIN TYPE-III DOMAIN-CONTAINING PROTEIN"/>
    <property type="match status" value="1"/>
</dbReference>
<dbReference type="Gene3D" id="3.30.1330.60">
    <property type="entry name" value="OmpA-like domain"/>
    <property type="match status" value="1"/>
</dbReference>
<evidence type="ECO:0000259" key="5">
    <source>
        <dbReference type="PROSITE" id="PS50853"/>
    </source>
</evidence>
<feature type="domain" description="Fibronectin type-III" evidence="5">
    <location>
        <begin position="406"/>
        <end position="495"/>
    </location>
</feature>
<dbReference type="Gene3D" id="2.60.40.10">
    <property type="entry name" value="Immunoglobulins"/>
    <property type="match status" value="10"/>
</dbReference>
<evidence type="ECO:0000256" key="3">
    <source>
        <dbReference type="ARBA" id="ARBA00023326"/>
    </source>
</evidence>
<dbReference type="EMBL" id="FQVU01000004">
    <property type="protein sequence ID" value="SHH10587.1"/>
    <property type="molecule type" value="Genomic_DNA"/>
</dbReference>
<keyword evidence="3" id="KW-0119">Carbohydrate metabolism</keyword>
<gene>
    <name evidence="7" type="ORF">SAMN05443575_3335</name>
</gene>
<proteinExistence type="predicted"/>
<keyword evidence="3" id="KW-0624">Polysaccharide degradation</keyword>
<dbReference type="RefSeq" id="WP_073391517.1">
    <property type="nucleotide sequence ID" value="NZ_FQVU01000004.1"/>
</dbReference>
<feature type="domain" description="Fibronectin type-III" evidence="5">
    <location>
        <begin position="777"/>
        <end position="863"/>
    </location>
</feature>
<evidence type="ECO:0000256" key="2">
    <source>
        <dbReference type="ARBA" id="ARBA00023295"/>
    </source>
</evidence>
<evidence type="ECO:0000256" key="4">
    <source>
        <dbReference type="PROSITE-ProRule" id="PRU00473"/>
    </source>
</evidence>
<dbReference type="SUPFAM" id="SSF103088">
    <property type="entry name" value="OmpA-like"/>
    <property type="match status" value="1"/>
</dbReference>
<keyword evidence="2" id="KW-0326">Glycosidase</keyword>
<accession>A0A1M5Q8S1</accession>